<keyword evidence="2" id="KW-1185">Reference proteome</keyword>
<dbReference type="EMBL" id="CM047589">
    <property type="protein sequence ID" value="KAI9920346.1"/>
    <property type="molecule type" value="Genomic_DNA"/>
</dbReference>
<comment type="caution">
    <text evidence="1">The sequence shown here is derived from an EMBL/GenBank/DDBJ whole genome shotgun (WGS) entry which is preliminary data.</text>
</comment>
<name>A0ACC0WRI9_9STRA</name>
<organism evidence="1 2">
    <name type="scientific">Peronosclerospora sorghi</name>
    <dbReference type="NCBI Taxonomy" id="230839"/>
    <lineage>
        <taxon>Eukaryota</taxon>
        <taxon>Sar</taxon>
        <taxon>Stramenopiles</taxon>
        <taxon>Oomycota</taxon>
        <taxon>Peronosporomycetes</taxon>
        <taxon>Peronosporales</taxon>
        <taxon>Peronosporaceae</taxon>
        <taxon>Peronosclerospora</taxon>
    </lineage>
</organism>
<gene>
    <name evidence="1" type="ORF">PsorP6_015400</name>
</gene>
<dbReference type="Proteomes" id="UP001163321">
    <property type="component" value="Chromosome 10"/>
</dbReference>
<evidence type="ECO:0000313" key="1">
    <source>
        <dbReference type="EMBL" id="KAI9920346.1"/>
    </source>
</evidence>
<proteinExistence type="predicted"/>
<accession>A0ACC0WRI9</accession>
<sequence length="137" mass="15582">MAAFSLAAADAGNLKKVKLILGPRFLPSHEDASIFKQDIAVVLKQVRKINLGNFSHAFTLIDTLDEYKGQRNMNWNCSQSSALLHNENHQGMLPVSEHRSVFQTPVLSSKQMCLLIHVHMYDQLQCRWSQFPQPRAH</sequence>
<reference evidence="1 2" key="1">
    <citation type="journal article" date="2022" name="bioRxiv">
        <title>The genome of the oomycete Peronosclerospora sorghi, a cosmopolitan pathogen of maize and sorghum, is inflated with dispersed pseudogenes.</title>
        <authorList>
            <person name="Fletcher K."/>
            <person name="Martin F."/>
            <person name="Isakeit T."/>
            <person name="Cavanaugh K."/>
            <person name="Magill C."/>
            <person name="Michelmore R."/>
        </authorList>
    </citation>
    <scope>NUCLEOTIDE SEQUENCE [LARGE SCALE GENOMIC DNA]</scope>
    <source>
        <strain evidence="1">P6</strain>
    </source>
</reference>
<protein>
    <submittedName>
        <fullName evidence="1">Uncharacterized protein</fullName>
    </submittedName>
</protein>
<evidence type="ECO:0000313" key="2">
    <source>
        <dbReference type="Proteomes" id="UP001163321"/>
    </source>
</evidence>